<dbReference type="SUPFAM" id="SSF53927">
    <property type="entry name" value="Cytidine deaminase-like"/>
    <property type="match status" value="1"/>
</dbReference>
<evidence type="ECO:0000313" key="1">
    <source>
        <dbReference type="EMBL" id="BCI89722.1"/>
    </source>
</evidence>
<gene>
    <name evidence="1" type="ORF">NIIDMKKI_49280</name>
</gene>
<dbReference type="AlphaFoldDB" id="A0A7G1IIL4"/>
<dbReference type="Gene3D" id="3.10.20.10">
    <property type="match status" value="1"/>
</dbReference>
<accession>A0A7G1IIL4</accession>
<keyword evidence="2" id="KW-1185">Reference proteome</keyword>
<name>A0A7G1IIL4_MYCKA</name>
<dbReference type="Proteomes" id="UP000516380">
    <property type="component" value="Chromosome"/>
</dbReference>
<protein>
    <recommendedName>
        <fullName evidence="3">Sulfurtransferase FdhD</fullName>
    </recommendedName>
</protein>
<dbReference type="GO" id="GO:0003824">
    <property type="term" value="F:catalytic activity"/>
    <property type="evidence" value="ECO:0007669"/>
    <property type="project" value="InterPro"/>
</dbReference>
<dbReference type="InterPro" id="IPR016193">
    <property type="entry name" value="Cytidine_deaminase-like"/>
</dbReference>
<sequence length="62" mass="6904">MRRVTARRRVRHLAADQVSTRPDTLVVEEPLEIRVDGAPVTVTMRTPGSDFELAQGFCLPKG</sequence>
<proteinExistence type="predicted"/>
<reference evidence="1 2" key="1">
    <citation type="submission" date="2020-07" db="EMBL/GenBank/DDBJ databases">
        <title>Mycobacterium kansasii (former subtype) with zoonotic potential isolated from diseased indoor pet cat, Japan.</title>
        <authorList>
            <person name="Fukano H."/>
            <person name="Terazono T."/>
            <person name="Hoshino Y."/>
        </authorList>
    </citation>
    <scope>NUCLEOTIDE SEQUENCE [LARGE SCALE GENOMIC DNA]</scope>
    <source>
        <strain evidence="1 2">Kuro-I</strain>
    </source>
</reference>
<dbReference type="EMBL" id="AP023343">
    <property type="protein sequence ID" value="BCI89722.1"/>
    <property type="molecule type" value="Genomic_DNA"/>
</dbReference>
<organism evidence="1 2">
    <name type="scientific">Mycobacterium kansasii</name>
    <dbReference type="NCBI Taxonomy" id="1768"/>
    <lineage>
        <taxon>Bacteria</taxon>
        <taxon>Bacillati</taxon>
        <taxon>Actinomycetota</taxon>
        <taxon>Actinomycetes</taxon>
        <taxon>Mycobacteriales</taxon>
        <taxon>Mycobacteriaceae</taxon>
        <taxon>Mycobacterium</taxon>
    </lineage>
</organism>
<evidence type="ECO:0008006" key="3">
    <source>
        <dbReference type="Google" id="ProtNLM"/>
    </source>
</evidence>
<evidence type="ECO:0000313" key="2">
    <source>
        <dbReference type="Proteomes" id="UP000516380"/>
    </source>
</evidence>